<proteinExistence type="predicted"/>
<feature type="transmembrane region" description="Helical" evidence="6">
    <location>
        <begin position="412"/>
        <end position="433"/>
    </location>
</feature>
<organism evidence="8 9">
    <name type="scientific">Durusdinium trenchii</name>
    <dbReference type="NCBI Taxonomy" id="1381693"/>
    <lineage>
        <taxon>Eukaryota</taxon>
        <taxon>Sar</taxon>
        <taxon>Alveolata</taxon>
        <taxon>Dinophyceae</taxon>
        <taxon>Suessiales</taxon>
        <taxon>Symbiodiniaceae</taxon>
        <taxon>Durusdinium</taxon>
    </lineage>
</organism>
<comment type="subcellular location">
    <subcellularLocation>
        <location evidence="1">Membrane</location>
        <topology evidence="1">Multi-pass membrane protein</topology>
    </subcellularLocation>
</comment>
<evidence type="ECO:0000313" key="9">
    <source>
        <dbReference type="Proteomes" id="UP001642484"/>
    </source>
</evidence>
<dbReference type="PANTHER" id="PTHR48041:SF91">
    <property type="entry name" value="ABC TRANSPORTER G FAMILY MEMBER 28"/>
    <property type="match status" value="1"/>
</dbReference>
<feature type="domain" description="ABC transporter family G" evidence="7">
    <location>
        <begin position="47"/>
        <end position="104"/>
    </location>
</feature>
<name>A0ABP0J8W5_9DINO</name>
<accession>A0ABP0J8W5</accession>
<reference evidence="8 9" key="1">
    <citation type="submission" date="2024-02" db="EMBL/GenBank/DDBJ databases">
        <authorList>
            <person name="Chen Y."/>
            <person name="Shah S."/>
            <person name="Dougan E. K."/>
            <person name="Thang M."/>
            <person name="Chan C."/>
        </authorList>
    </citation>
    <scope>NUCLEOTIDE SEQUENCE [LARGE SCALE GENOMIC DNA]</scope>
</reference>
<dbReference type="Pfam" id="PF19055">
    <property type="entry name" value="ABC2_membrane_7"/>
    <property type="match status" value="2"/>
</dbReference>
<evidence type="ECO:0000256" key="6">
    <source>
        <dbReference type="SAM" id="Phobius"/>
    </source>
</evidence>
<evidence type="ECO:0000256" key="5">
    <source>
        <dbReference type="ARBA" id="ARBA00023136"/>
    </source>
</evidence>
<dbReference type="PANTHER" id="PTHR48041">
    <property type="entry name" value="ABC TRANSPORTER G FAMILY MEMBER 28"/>
    <property type="match status" value="1"/>
</dbReference>
<keyword evidence="4 6" id="KW-1133">Transmembrane helix</keyword>
<dbReference type="SUPFAM" id="SSF52540">
    <property type="entry name" value="P-loop containing nucleoside triphosphate hydrolases"/>
    <property type="match status" value="1"/>
</dbReference>
<dbReference type="InterPro" id="IPR043926">
    <property type="entry name" value="ABCG_dom"/>
</dbReference>
<dbReference type="InterPro" id="IPR050352">
    <property type="entry name" value="ABCG_transporters"/>
</dbReference>
<dbReference type="Proteomes" id="UP001642484">
    <property type="component" value="Unassembled WGS sequence"/>
</dbReference>
<feature type="transmembrane region" description="Helical" evidence="6">
    <location>
        <begin position="241"/>
        <end position="261"/>
    </location>
</feature>
<evidence type="ECO:0000256" key="2">
    <source>
        <dbReference type="ARBA" id="ARBA00022448"/>
    </source>
</evidence>
<protein>
    <recommendedName>
        <fullName evidence="7">ABC transporter family G domain-containing protein</fullName>
    </recommendedName>
</protein>
<feature type="transmembrane region" description="Helical" evidence="6">
    <location>
        <begin position="167"/>
        <end position="186"/>
    </location>
</feature>
<keyword evidence="3 6" id="KW-0812">Transmembrane</keyword>
<dbReference type="EMBL" id="CAXAMN010004725">
    <property type="protein sequence ID" value="CAK9010778.1"/>
    <property type="molecule type" value="Genomic_DNA"/>
</dbReference>
<keyword evidence="2" id="KW-0813">Transport</keyword>
<sequence>MELVAQPLLLFADEPTSGLDSTTSHEVVRCLNGAAARMASTVVAVIHQPRYDTLQLFDDLVLLAVGGSVVYAGPTEAAVEHFRTKLHVSFSPNCNPADILLDSIASPEDQEACAGVWKSTAIFQETVQQTILPPRAFHRERPPFFRAVLIYMDRSILQTIRAHVSLAINYGLCCLAVMLLCLILSYERLDQFQMQAALASLFLMLLQGVAAQQVFGGDLLITWREARVGMPMAAYFVAKDLTAYLEVTMSSAVFTAAYGYASGCQIPLHQIFAGAWAFVFAVFGLNYIFSIILSPGAAQMSAVVTSFLSFCTAGVYQPQLNEMAAMFDGRGWMVPALSPVRWLWGYYITAEMPRLSPLSRTGAAGAMRSKGYDLQYLGDCQNSLVGIQDRSVETLQQAWIENRGWVCSPAPLLLLGILFRFLAGCCLLLYVSAQTSGWARFFAQSEMGAWKLAGKFFALLVGASLVIFLFAEVWVFGSQELHLAGETQPTLGARRRIHQEENVQVLCKRISW</sequence>
<feature type="domain" description="ABC transporter family G" evidence="7">
    <location>
        <begin position="125"/>
        <end position="386"/>
    </location>
</feature>
<dbReference type="Gene3D" id="3.40.50.300">
    <property type="entry name" value="P-loop containing nucleotide triphosphate hydrolases"/>
    <property type="match status" value="1"/>
</dbReference>
<dbReference type="InterPro" id="IPR027417">
    <property type="entry name" value="P-loop_NTPase"/>
</dbReference>
<evidence type="ECO:0000256" key="4">
    <source>
        <dbReference type="ARBA" id="ARBA00022989"/>
    </source>
</evidence>
<feature type="transmembrane region" description="Helical" evidence="6">
    <location>
        <begin position="198"/>
        <end position="221"/>
    </location>
</feature>
<evidence type="ECO:0000259" key="7">
    <source>
        <dbReference type="Pfam" id="PF19055"/>
    </source>
</evidence>
<evidence type="ECO:0000256" key="3">
    <source>
        <dbReference type="ARBA" id="ARBA00022692"/>
    </source>
</evidence>
<keyword evidence="9" id="KW-1185">Reference proteome</keyword>
<feature type="transmembrane region" description="Helical" evidence="6">
    <location>
        <begin position="453"/>
        <end position="476"/>
    </location>
</feature>
<feature type="transmembrane region" description="Helical" evidence="6">
    <location>
        <begin position="298"/>
        <end position="316"/>
    </location>
</feature>
<comment type="caution">
    <text evidence="8">The sequence shown here is derived from an EMBL/GenBank/DDBJ whole genome shotgun (WGS) entry which is preliminary data.</text>
</comment>
<evidence type="ECO:0000313" key="8">
    <source>
        <dbReference type="EMBL" id="CAK9010778.1"/>
    </source>
</evidence>
<keyword evidence="5 6" id="KW-0472">Membrane</keyword>
<evidence type="ECO:0000256" key="1">
    <source>
        <dbReference type="ARBA" id="ARBA00004141"/>
    </source>
</evidence>
<feature type="transmembrane region" description="Helical" evidence="6">
    <location>
        <begin position="273"/>
        <end position="292"/>
    </location>
</feature>
<gene>
    <name evidence="8" type="ORF">CCMP2556_LOCUS10204</name>
</gene>